<dbReference type="AlphaFoldDB" id="A0A139HE74"/>
<proteinExistence type="predicted"/>
<accession>A0A139HE74</accession>
<evidence type="ECO:0000313" key="3">
    <source>
        <dbReference type="Proteomes" id="UP000070133"/>
    </source>
</evidence>
<dbReference type="OrthoDB" id="3646896at2759"/>
<feature type="compositionally biased region" description="Basic and acidic residues" evidence="1">
    <location>
        <begin position="262"/>
        <end position="279"/>
    </location>
</feature>
<feature type="region of interest" description="Disordered" evidence="1">
    <location>
        <begin position="228"/>
        <end position="357"/>
    </location>
</feature>
<gene>
    <name evidence="2" type="ORF">AC578_2939</name>
</gene>
<protein>
    <submittedName>
        <fullName evidence="2">Uncharacterized protein</fullName>
    </submittedName>
</protein>
<organism evidence="2 3">
    <name type="scientific">Pseudocercospora eumusae</name>
    <dbReference type="NCBI Taxonomy" id="321146"/>
    <lineage>
        <taxon>Eukaryota</taxon>
        <taxon>Fungi</taxon>
        <taxon>Dikarya</taxon>
        <taxon>Ascomycota</taxon>
        <taxon>Pezizomycotina</taxon>
        <taxon>Dothideomycetes</taxon>
        <taxon>Dothideomycetidae</taxon>
        <taxon>Mycosphaerellales</taxon>
        <taxon>Mycosphaerellaceae</taxon>
        <taxon>Pseudocercospora</taxon>
    </lineage>
</organism>
<evidence type="ECO:0000313" key="2">
    <source>
        <dbReference type="EMBL" id="KXT00750.1"/>
    </source>
</evidence>
<dbReference type="EMBL" id="LFZN01000067">
    <property type="protein sequence ID" value="KXT00750.1"/>
    <property type="molecule type" value="Genomic_DNA"/>
</dbReference>
<comment type="caution">
    <text evidence="2">The sequence shown here is derived from an EMBL/GenBank/DDBJ whole genome shotgun (WGS) entry which is preliminary data.</text>
</comment>
<dbReference type="Proteomes" id="UP000070133">
    <property type="component" value="Unassembled WGS sequence"/>
</dbReference>
<name>A0A139HE74_9PEZI</name>
<feature type="compositionally biased region" description="Polar residues" evidence="1">
    <location>
        <begin position="332"/>
        <end position="349"/>
    </location>
</feature>
<evidence type="ECO:0000256" key="1">
    <source>
        <dbReference type="SAM" id="MobiDB-lite"/>
    </source>
</evidence>
<reference evidence="2 3" key="1">
    <citation type="submission" date="2015-07" db="EMBL/GenBank/DDBJ databases">
        <title>Comparative genomics of the Sigatoka disease complex on banana suggests a link between parallel evolutionary changes in Pseudocercospora fijiensis and Pseudocercospora eumusae and increased virulence on the banana host.</title>
        <authorList>
            <person name="Chang T.-C."/>
            <person name="Salvucci A."/>
            <person name="Crous P.W."/>
            <person name="Stergiopoulos I."/>
        </authorList>
    </citation>
    <scope>NUCLEOTIDE SEQUENCE [LARGE SCALE GENOMIC DNA]</scope>
    <source>
        <strain evidence="2 3">CBS 114824</strain>
    </source>
</reference>
<sequence length="722" mass="81570">MDLLPALPSKAYATRLFNDRPKELRFNDMIAVAYYYTNKELIDRDTEDRVASGQRPRGESSNIITKWITEAVQNSAMENNILPSLMRRLFDIRRYNILKFKEVSDKQSVRSLHSLVVSDHHAPKFVNFSDNPTWEDLKPYLGKQWGRPPDAMWPALLSFVGKQGRNMEVLREILKQMEKRSTEESAYGLVADIRRLGPPIKDILENHKDKTQRLKRYAEAEVRKIKNEDRSVAKKASKNAPRKKILPKQEEPKKVTPRNVVPKKETATKAKSEKAESKKAALSRPLRSSKSKRVTRQNPQPTPDVSSSPERPPEPSAVPSTDEDLESKIEVITTTAPAVPQSSPASTPEPSAKTPVTDRAQLATIQTLSIEPASTTPPPAATHTIHNTLNVWSSWLGVSFAEALDQHQEDKIIFDHFMNQNEETIGRIQGSEHQFFCYMLATLVSWFLLPVATRMRPYQHLEAAAVLFLTTLTANHNLNFFPFDYDIFNNGDNHAKAWYLLLLGLCNKGMIDPLGFEGFQLAQVVKTFGNTVEKEGLTSFVAQCKKSGAIPRYIDPGTERYISLRALKFYVGEKPKPADSSLMQCFLDAIHTTFSPHEFEEMNFGHSSLSVDNLAQATAKLAQGLKLLSSISPPPPADIAKDLLNELGKETFDTAYLCPYIGFFEREFPGNPALEKLGKYELPEDMTWQEAGKKIGDAIRGWLEKYCVEERGVWEYVLAEME</sequence>
<keyword evidence="3" id="KW-1185">Reference proteome</keyword>
<feature type="compositionally biased region" description="Basic residues" evidence="1">
    <location>
        <begin position="233"/>
        <end position="246"/>
    </location>
</feature>